<reference evidence="10 11" key="1">
    <citation type="submission" date="2017-01" db="EMBL/GenBank/DDBJ databases">
        <title>Genome Sequencing of a Marine Spirillum, Oceanospirillum multiglobuliferum ATCC 33336, from Japan.</title>
        <authorList>
            <person name="Carney J.G."/>
            <person name="Trachtenberg A.M."/>
            <person name="Rheaume B.A."/>
            <person name="Linnane J.D."/>
            <person name="Pitts N.L."/>
            <person name="Mykles D.L."/>
            <person name="Maclea K.S."/>
        </authorList>
    </citation>
    <scope>NUCLEOTIDE SEQUENCE [LARGE SCALE GENOMIC DNA]</scope>
    <source>
        <strain evidence="10 11">ATCC 33336</strain>
    </source>
</reference>
<dbReference type="Gene3D" id="1.20.1600.10">
    <property type="entry name" value="Outer membrane efflux proteins (OEP)"/>
    <property type="match status" value="1"/>
</dbReference>
<accession>A0A1T4R9Y3</accession>
<evidence type="ECO:0000256" key="6">
    <source>
        <dbReference type="ARBA" id="ARBA00023136"/>
    </source>
</evidence>
<evidence type="ECO:0000313" key="10">
    <source>
        <dbReference type="EMBL" id="OPX55148.1"/>
    </source>
</evidence>
<keyword evidence="5" id="KW-0812">Transmembrane</keyword>
<keyword evidence="6" id="KW-0472">Membrane</keyword>
<evidence type="ECO:0000256" key="5">
    <source>
        <dbReference type="ARBA" id="ARBA00022692"/>
    </source>
</evidence>
<dbReference type="InterPro" id="IPR003423">
    <property type="entry name" value="OMP_efflux"/>
</dbReference>
<evidence type="ECO:0000256" key="8">
    <source>
        <dbReference type="SAM" id="Coils"/>
    </source>
</evidence>
<name>A0A1T4R9Y3_9GAMM</name>
<dbReference type="Proteomes" id="UP000191418">
    <property type="component" value="Unassembled WGS sequence"/>
</dbReference>
<evidence type="ECO:0000256" key="1">
    <source>
        <dbReference type="ARBA" id="ARBA00004442"/>
    </source>
</evidence>
<feature type="coiled-coil region" evidence="8">
    <location>
        <begin position="144"/>
        <end position="171"/>
    </location>
</feature>
<comment type="caution">
    <text evidence="10">The sequence shown here is derived from an EMBL/GenBank/DDBJ whole genome shotgun (WGS) entry which is preliminary data.</text>
</comment>
<evidence type="ECO:0000313" key="11">
    <source>
        <dbReference type="Proteomes" id="UP000191418"/>
    </source>
</evidence>
<dbReference type="GO" id="GO:1990281">
    <property type="term" value="C:efflux pump complex"/>
    <property type="evidence" value="ECO:0007669"/>
    <property type="project" value="TreeGrafter"/>
</dbReference>
<dbReference type="OrthoDB" id="5296315at2"/>
<gene>
    <name evidence="10" type="ORF">BTE48_10310</name>
</gene>
<dbReference type="SUPFAM" id="SSF56954">
    <property type="entry name" value="Outer membrane efflux proteins (OEP)"/>
    <property type="match status" value="1"/>
</dbReference>
<dbReference type="GO" id="GO:0015288">
    <property type="term" value="F:porin activity"/>
    <property type="evidence" value="ECO:0007669"/>
    <property type="project" value="TreeGrafter"/>
</dbReference>
<dbReference type="GO" id="GO:0009279">
    <property type="term" value="C:cell outer membrane"/>
    <property type="evidence" value="ECO:0007669"/>
    <property type="project" value="UniProtKB-SubCell"/>
</dbReference>
<feature type="chain" id="PRO_5013159989" description="Transporter" evidence="9">
    <location>
        <begin position="32"/>
        <end position="428"/>
    </location>
</feature>
<comment type="similarity">
    <text evidence="2">Belongs to the outer membrane factor (OMF) (TC 1.B.17) family.</text>
</comment>
<evidence type="ECO:0000256" key="3">
    <source>
        <dbReference type="ARBA" id="ARBA00022448"/>
    </source>
</evidence>
<dbReference type="GO" id="GO:0015562">
    <property type="term" value="F:efflux transmembrane transporter activity"/>
    <property type="evidence" value="ECO:0007669"/>
    <property type="project" value="InterPro"/>
</dbReference>
<protein>
    <recommendedName>
        <fullName evidence="12">Transporter</fullName>
    </recommendedName>
</protein>
<keyword evidence="7" id="KW-0998">Cell outer membrane</keyword>
<keyword evidence="8" id="KW-0175">Coiled coil</keyword>
<comment type="subcellular location">
    <subcellularLocation>
        <location evidence="1">Cell outer membrane</location>
    </subcellularLocation>
</comment>
<dbReference type="STRING" id="64969.SAMN02745127_02252"/>
<evidence type="ECO:0000256" key="2">
    <source>
        <dbReference type="ARBA" id="ARBA00007613"/>
    </source>
</evidence>
<evidence type="ECO:0000256" key="9">
    <source>
        <dbReference type="SAM" id="SignalP"/>
    </source>
</evidence>
<feature type="signal peptide" evidence="9">
    <location>
        <begin position="1"/>
        <end position="31"/>
    </location>
</feature>
<evidence type="ECO:0000256" key="4">
    <source>
        <dbReference type="ARBA" id="ARBA00022452"/>
    </source>
</evidence>
<dbReference type="PANTHER" id="PTHR30026">
    <property type="entry name" value="OUTER MEMBRANE PROTEIN TOLC"/>
    <property type="match status" value="1"/>
</dbReference>
<dbReference type="RefSeq" id="WP_078745822.1">
    <property type="nucleotide sequence ID" value="NZ_FUXG01000015.1"/>
</dbReference>
<dbReference type="AlphaFoldDB" id="A0A1T4R9Y3"/>
<keyword evidence="11" id="KW-1185">Reference proteome</keyword>
<evidence type="ECO:0000256" key="7">
    <source>
        <dbReference type="ARBA" id="ARBA00023237"/>
    </source>
</evidence>
<proteinExistence type="inferred from homology"/>
<evidence type="ECO:0008006" key="12">
    <source>
        <dbReference type="Google" id="ProtNLM"/>
    </source>
</evidence>
<dbReference type="InterPro" id="IPR051906">
    <property type="entry name" value="TolC-like"/>
</dbReference>
<organism evidence="10 11">
    <name type="scientific">Oceanospirillum multiglobuliferum</name>
    <dbReference type="NCBI Taxonomy" id="64969"/>
    <lineage>
        <taxon>Bacteria</taxon>
        <taxon>Pseudomonadati</taxon>
        <taxon>Pseudomonadota</taxon>
        <taxon>Gammaproteobacteria</taxon>
        <taxon>Oceanospirillales</taxon>
        <taxon>Oceanospirillaceae</taxon>
        <taxon>Oceanospirillum</taxon>
    </lineage>
</organism>
<sequence>MYSLYHFAKHKHTRNIVLASLLPFLSGYAVANIEQPASSGLSAALQATLKHHPSVQAAKSELRVHEHGIDSAKAGRLPSLSLQANTLTKGYTQSTLTMQQPLWAFGKIDNEIELSQVNYRTEQYNVLKVQRQLLEDTAVAYAKVEGVSQRLQVTDQNIEEHERLHQRVERRRQGQLASEADVNIAYSRLIQAYAQRERVRAELQVALSELQALTQVKVNANLAVSEQLELSPINTAFNTKQLAKTASANVAYQRERLNVVQLGVNKEKISIMPTLFFRVEQELLDTPSNTDKTRAGLVLQANLEGLGFAHQGRTKSALARLDAAEQDLDVTSNELERKINTLILNRDLQLKLQTSQQKAVEAIQATLDSFLRQYETGRKSWVEVLNTQRDLTEQRLQQSQINNEWLVFSLRIKAITGQLDSLAGIEAL</sequence>
<keyword evidence="3" id="KW-0813">Transport</keyword>
<dbReference type="PANTHER" id="PTHR30026:SF22">
    <property type="entry name" value="OUTER MEMBRANE EFFLUX PROTEIN"/>
    <property type="match status" value="1"/>
</dbReference>
<dbReference type="Pfam" id="PF02321">
    <property type="entry name" value="OEP"/>
    <property type="match status" value="2"/>
</dbReference>
<dbReference type="EMBL" id="MTSM01000012">
    <property type="protein sequence ID" value="OPX55148.1"/>
    <property type="molecule type" value="Genomic_DNA"/>
</dbReference>
<keyword evidence="9" id="KW-0732">Signal</keyword>
<keyword evidence="4" id="KW-1134">Transmembrane beta strand</keyword>